<accession>A0A369BXX6</accession>
<reference evidence="1 2" key="1">
    <citation type="submission" date="2018-07" db="EMBL/GenBank/DDBJ databases">
        <title>Genomic Encyclopedia of Type Strains, Phase IV (KMG-IV): sequencing the most valuable type-strain genomes for metagenomic binning, comparative biology and taxonomic classification.</title>
        <authorList>
            <person name="Goeker M."/>
        </authorList>
    </citation>
    <scope>NUCLEOTIDE SEQUENCE [LARGE SCALE GENOMIC DNA]</scope>
    <source>
        <strain evidence="1 2">DSM 26407</strain>
    </source>
</reference>
<dbReference type="PROSITE" id="PS51257">
    <property type="entry name" value="PROKAR_LIPOPROTEIN"/>
    <property type="match status" value="1"/>
</dbReference>
<gene>
    <name evidence="1" type="ORF">DFQ59_10991</name>
</gene>
<dbReference type="EMBL" id="QPJY01000009">
    <property type="protein sequence ID" value="RCX26562.1"/>
    <property type="molecule type" value="Genomic_DNA"/>
</dbReference>
<evidence type="ECO:0000313" key="2">
    <source>
        <dbReference type="Proteomes" id="UP000252707"/>
    </source>
</evidence>
<keyword evidence="2" id="KW-1185">Reference proteome</keyword>
<dbReference type="OrthoDB" id="6047714at2"/>
<dbReference type="AlphaFoldDB" id="A0A369BXX6"/>
<name>A0A369BXX6_9GAMM</name>
<proteinExistence type="predicted"/>
<dbReference type="Proteomes" id="UP000252707">
    <property type="component" value="Unassembled WGS sequence"/>
</dbReference>
<comment type="caution">
    <text evidence="1">The sequence shown here is derived from an EMBL/GenBank/DDBJ whole genome shotgun (WGS) entry which is preliminary data.</text>
</comment>
<protein>
    <submittedName>
        <fullName evidence="1">Uncharacterized protein</fullName>
    </submittedName>
</protein>
<organism evidence="1 2">
    <name type="scientific">Thioalbus denitrificans</name>
    <dbReference type="NCBI Taxonomy" id="547122"/>
    <lineage>
        <taxon>Bacteria</taxon>
        <taxon>Pseudomonadati</taxon>
        <taxon>Pseudomonadota</taxon>
        <taxon>Gammaproteobacteria</taxon>
        <taxon>Chromatiales</taxon>
        <taxon>Ectothiorhodospiraceae</taxon>
        <taxon>Thioalbus</taxon>
    </lineage>
</organism>
<evidence type="ECO:0000313" key="1">
    <source>
        <dbReference type="EMBL" id="RCX26562.1"/>
    </source>
</evidence>
<sequence length="126" mass="12755">MMHRLPVAGLILLLTACGGGPSLDGTYLGDPAPARDALAGPAARIAAGTSGEIVDVSLVVERDAAHLLVRAAGGENLDSFAAARDGAVLDVDPGTGASLRFVLQESGDLECTGCGALGLPSRWYRQ</sequence>